<keyword evidence="1" id="KW-0812">Transmembrane</keyword>
<dbReference type="InterPro" id="IPR051173">
    <property type="entry name" value="Ca_channel_alpha-2/delta"/>
</dbReference>
<evidence type="ECO:0000256" key="2">
    <source>
        <dbReference type="SAM" id="SignalP"/>
    </source>
</evidence>
<dbReference type="InterPro" id="IPR036465">
    <property type="entry name" value="vWFA_dom_sf"/>
</dbReference>
<feature type="signal peptide" evidence="2">
    <location>
        <begin position="1"/>
        <end position="30"/>
    </location>
</feature>
<dbReference type="Gene3D" id="3.40.50.410">
    <property type="entry name" value="von Willebrand factor, type A domain"/>
    <property type="match status" value="1"/>
</dbReference>
<reference evidence="4" key="1">
    <citation type="submission" date="2020-06" db="EMBL/GenBank/DDBJ databases">
        <title>WGS assembly of Ceratodon purpureus strain R40.</title>
        <authorList>
            <person name="Carey S.B."/>
            <person name="Jenkins J."/>
            <person name="Shu S."/>
            <person name="Lovell J.T."/>
            <person name="Sreedasyam A."/>
            <person name="Maumus F."/>
            <person name="Tiley G.P."/>
            <person name="Fernandez-Pozo N."/>
            <person name="Barry K."/>
            <person name="Chen C."/>
            <person name="Wang M."/>
            <person name="Lipzen A."/>
            <person name="Daum C."/>
            <person name="Saski C.A."/>
            <person name="Payton A.C."/>
            <person name="Mcbreen J.C."/>
            <person name="Conrad R.E."/>
            <person name="Kollar L.M."/>
            <person name="Olsson S."/>
            <person name="Huttunen S."/>
            <person name="Landis J.B."/>
            <person name="Wickett N.J."/>
            <person name="Johnson M.G."/>
            <person name="Rensing S.A."/>
            <person name="Grimwood J."/>
            <person name="Schmutz J."/>
            <person name="Mcdaniel S.F."/>
        </authorList>
    </citation>
    <scope>NUCLEOTIDE SEQUENCE</scope>
    <source>
        <strain evidence="4">R40</strain>
    </source>
</reference>
<dbReference type="Proteomes" id="UP000822688">
    <property type="component" value="Chromosome 7"/>
</dbReference>
<dbReference type="PANTHER" id="PTHR10166:SF37">
    <property type="entry name" value="STOLID, ISOFORM H"/>
    <property type="match status" value="1"/>
</dbReference>
<dbReference type="AlphaFoldDB" id="A0A8T0HBA1"/>
<keyword evidence="1" id="KW-1133">Transmembrane helix</keyword>
<protein>
    <recommendedName>
        <fullName evidence="3">VWFA domain-containing protein</fullName>
    </recommendedName>
</protein>
<keyword evidence="5" id="KW-1185">Reference proteome</keyword>
<evidence type="ECO:0000313" key="4">
    <source>
        <dbReference type="EMBL" id="KAG0567449.1"/>
    </source>
</evidence>
<organism evidence="4 5">
    <name type="scientific">Ceratodon purpureus</name>
    <name type="common">Fire moss</name>
    <name type="synonym">Dicranum purpureum</name>
    <dbReference type="NCBI Taxonomy" id="3225"/>
    <lineage>
        <taxon>Eukaryota</taxon>
        <taxon>Viridiplantae</taxon>
        <taxon>Streptophyta</taxon>
        <taxon>Embryophyta</taxon>
        <taxon>Bryophyta</taxon>
        <taxon>Bryophytina</taxon>
        <taxon>Bryopsida</taxon>
        <taxon>Dicranidae</taxon>
        <taxon>Pseudoditrichales</taxon>
        <taxon>Ditrichaceae</taxon>
        <taxon>Ceratodon</taxon>
    </lineage>
</organism>
<dbReference type="EMBL" id="CM026428">
    <property type="protein sequence ID" value="KAG0567449.1"/>
    <property type="molecule type" value="Genomic_DNA"/>
</dbReference>
<dbReference type="GO" id="GO:0005245">
    <property type="term" value="F:voltage-gated calcium channel activity"/>
    <property type="evidence" value="ECO:0007669"/>
    <property type="project" value="TreeGrafter"/>
</dbReference>
<feature type="transmembrane region" description="Helical" evidence="1">
    <location>
        <begin position="551"/>
        <end position="575"/>
    </location>
</feature>
<dbReference type="GO" id="GO:0005891">
    <property type="term" value="C:voltage-gated calcium channel complex"/>
    <property type="evidence" value="ECO:0007669"/>
    <property type="project" value="TreeGrafter"/>
</dbReference>
<evidence type="ECO:0000313" key="5">
    <source>
        <dbReference type="Proteomes" id="UP000822688"/>
    </source>
</evidence>
<keyword evidence="1" id="KW-0472">Membrane</keyword>
<gene>
    <name evidence="4" type="ORF">KC19_7G135200</name>
</gene>
<dbReference type="PROSITE" id="PS50234">
    <property type="entry name" value="VWFA"/>
    <property type="match status" value="1"/>
</dbReference>
<proteinExistence type="predicted"/>
<feature type="chain" id="PRO_5035778132" description="VWFA domain-containing protein" evidence="2">
    <location>
        <begin position="31"/>
        <end position="593"/>
    </location>
</feature>
<sequence>MAPKSTVWMFGGFQRVFLVYLLVCGLMVSAADEGTVYLDQKEAYVRSIASSAETNQRTCGNLDGCKNVCTRAACYPLGGAKTSQCYQVDNNEYCGIDGGNTCKYMLLDYTQSFTTLPPPGDITKIQSEVARDICLQKGLEPTYKNASKSDSEYSLVYYGAVSGAWISFPGRESSCSTPFDTRKRPWYLDGISVKKEVKIIIDVGSTMSTQVSLDYGRPPEYTYLNLAKDTTLELLQTFSSQDYVEVISFDSRQQVSLGAPVNIMPYDSFVPSARPELAPLVAKVESLASSPEVAPSNLDAAIGKAASSFTSALTGDYLKVIIVLSNGLFAPLNSSATGFPSKALKDLKAKVMIYKLKQNQQDLFLTATPSLKDNLCSVNGSFELLEPQATLNPLYAMRSYFTYLARVHLAVVDKPNWSNKYQSYSQLHNISTVTYPVFGNDTLLIGVAGIDVPIEDLEANLRALVLQDLPNRSQGILSAPVTFPMTCDYQTADRVGICPNSNTSPVDVAVCKQTDLTSTLKQRTCCSSGEGSGTCAVPESDKAKGSDGKKIGIIIGSLIGATLLVGAIIIGWCWYKRVSGPADIPEEFPGDAK</sequence>
<name>A0A8T0HBA1_CERPU</name>
<evidence type="ECO:0000256" key="1">
    <source>
        <dbReference type="SAM" id="Phobius"/>
    </source>
</evidence>
<dbReference type="SUPFAM" id="SSF53300">
    <property type="entry name" value="vWA-like"/>
    <property type="match status" value="1"/>
</dbReference>
<feature type="domain" description="VWFA" evidence="3">
    <location>
        <begin position="196"/>
        <end position="327"/>
    </location>
</feature>
<evidence type="ECO:0000259" key="3">
    <source>
        <dbReference type="PROSITE" id="PS50234"/>
    </source>
</evidence>
<accession>A0A8T0HBA1</accession>
<dbReference type="PANTHER" id="PTHR10166">
    <property type="entry name" value="VOLTAGE-DEPENDENT CALCIUM CHANNEL SUBUNIT ALPHA-2/DELTA-RELATED"/>
    <property type="match status" value="1"/>
</dbReference>
<comment type="caution">
    <text evidence="4">The sequence shown here is derived from an EMBL/GenBank/DDBJ whole genome shotgun (WGS) entry which is preliminary data.</text>
</comment>
<keyword evidence="2" id="KW-0732">Signal</keyword>
<dbReference type="InterPro" id="IPR002035">
    <property type="entry name" value="VWF_A"/>
</dbReference>